<sequence>MPCYNAQAFLEISINSIFRQSYPNIELIIIDDGSTDRSPQILDEINKKSLSITVLRQNKCGPYPARNLALQHAQGEYVAFLDADDYWSPDCLEKLYYALIEANVDLSYCGWQNVIENGVNGPQYVPPAYESSDIIQSFLNGCPWPIHAALVRKSIIDKVQGFSTRSFSSMDYDFWLRIAAESQKIKLVPEVLAFYRWHNHGQISSIKWKQVLDAWQVKKDFIINYNNLVTHIPKEKLSELVDGYLITQAYTAFWKRDLISAQQLFRVVFISSIWHFKDLPYIAVSFLPYSLFSGLVNFFGKTDLK</sequence>
<dbReference type="PANTHER" id="PTHR22916">
    <property type="entry name" value="GLYCOSYLTRANSFERASE"/>
    <property type="match status" value="1"/>
</dbReference>
<evidence type="ECO:0000313" key="3">
    <source>
        <dbReference type="Proteomes" id="UP000078476"/>
    </source>
</evidence>
<name>A0A177NTI3_9GAMM</name>
<dbReference type="OrthoDB" id="9801954at2"/>
<dbReference type="EMBL" id="LUUI01000044">
    <property type="protein sequence ID" value="OAI20529.1"/>
    <property type="molecule type" value="Genomic_DNA"/>
</dbReference>
<comment type="caution">
    <text evidence="2">The sequence shown here is derived from an EMBL/GenBank/DDBJ whole genome shotgun (WGS) entry which is preliminary data.</text>
</comment>
<protein>
    <submittedName>
        <fullName evidence="2">Glycosyl transferase family 2</fullName>
    </submittedName>
</protein>
<evidence type="ECO:0000259" key="1">
    <source>
        <dbReference type="Pfam" id="PF00535"/>
    </source>
</evidence>
<gene>
    <name evidence="2" type="ORF">A1359_03380</name>
</gene>
<evidence type="ECO:0000313" key="2">
    <source>
        <dbReference type="EMBL" id="OAI20529.1"/>
    </source>
</evidence>
<dbReference type="STRING" id="980561.A1359_03380"/>
<dbReference type="Pfam" id="PF00535">
    <property type="entry name" value="Glycos_transf_2"/>
    <property type="match status" value="1"/>
</dbReference>
<dbReference type="Gene3D" id="3.90.550.10">
    <property type="entry name" value="Spore Coat Polysaccharide Biosynthesis Protein SpsA, Chain A"/>
    <property type="match status" value="1"/>
</dbReference>
<proteinExistence type="predicted"/>
<dbReference type="AlphaFoldDB" id="A0A177NTI3"/>
<dbReference type="PANTHER" id="PTHR22916:SF3">
    <property type="entry name" value="UDP-GLCNAC:BETAGAL BETA-1,3-N-ACETYLGLUCOSAMINYLTRANSFERASE-LIKE PROTEIN 1"/>
    <property type="match status" value="1"/>
</dbReference>
<accession>A0A177NTI3</accession>
<dbReference type="Proteomes" id="UP000078476">
    <property type="component" value="Unassembled WGS sequence"/>
</dbReference>
<dbReference type="InterPro" id="IPR001173">
    <property type="entry name" value="Glyco_trans_2-like"/>
</dbReference>
<keyword evidence="3" id="KW-1185">Reference proteome</keyword>
<keyword evidence="2" id="KW-0808">Transferase</keyword>
<dbReference type="InterPro" id="IPR029044">
    <property type="entry name" value="Nucleotide-diphossugar_trans"/>
</dbReference>
<feature type="domain" description="Glycosyltransferase 2-like" evidence="1">
    <location>
        <begin position="1"/>
        <end position="125"/>
    </location>
</feature>
<dbReference type="SUPFAM" id="SSF53448">
    <property type="entry name" value="Nucleotide-diphospho-sugar transferases"/>
    <property type="match status" value="1"/>
</dbReference>
<dbReference type="GO" id="GO:0016758">
    <property type="term" value="F:hexosyltransferase activity"/>
    <property type="evidence" value="ECO:0007669"/>
    <property type="project" value="UniProtKB-ARBA"/>
</dbReference>
<reference evidence="2 3" key="1">
    <citation type="submission" date="2016-03" db="EMBL/GenBank/DDBJ databases">
        <authorList>
            <person name="Ploux O."/>
        </authorList>
    </citation>
    <scope>NUCLEOTIDE SEQUENCE [LARGE SCALE GENOMIC DNA]</scope>
    <source>
        <strain evidence="2 3">R-45370</strain>
    </source>
</reference>
<organism evidence="2 3">
    <name type="scientific">Methylomonas lenta</name>
    <dbReference type="NCBI Taxonomy" id="980561"/>
    <lineage>
        <taxon>Bacteria</taxon>
        <taxon>Pseudomonadati</taxon>
        <taxon>Pseudomonadota</taxon>
        <taxon>Gammaproteobacteria</taxon>
        <taxon>Methylococcales</taxon>
        <taxon>Methylococcaceae</taxon>
        <taxon>Methylomonas</taxon>
    </lineage>
</organism>